<protein>
    <submittedName>
        <fullName evidence="2">Uncharacterized protein</fullName>
    </submittedName>
</protein>
<dbReference type="Proteomes" id="UP000632154">
    <property type="component" value="Unassembled WGS sequence"/>
</dbReference>
<organism evidence="2 3">
    <name type="scientific">Deinococcus piscis</name>
    <dbReference type="NCBI Taxonomy" id="394230"/>
    <lineage>
        <taxon>Bacteria</taxon>
        <taxon>Thermotogati</taxon>
        <taxon>Deinococcota</taxon>
        <taxon>Deinococci</taxon>
        <taxon>Deinococcales</taxon>
        <taxon>Deinococcaceae</taxon>
        <taxon>Deinococcus</taxon>
    </lineage>
</organism>
<proteinExistence type="predicted"/>
<dbReference type="EMBL" id="BNAL01000017">
    <property type="protein sequence ID" value="GHG03600.1"/>
    <property type="molecule type" value="Genomic_DNA"/>
</dbReference>
<dbReference type="RefSeq" id="WP_189643080.1">
    <property type="nucleotide sequence ID" value="NZ_BNAL01000017.1"/>
</dbReference>
<name>A0ABQ3KBQ0_9DEIO</name>
<feature type="region of interest" description="Disordered" evidence="1">
    <location>
        <begin position="56"/>
        <end position="128"/>
    </location>
</feature>
<evidence type="ECO:0000313" key="2">
    <source>
        <dbReference type="EMBL" id="GHG03600.1"/>
    </source>
</evidence>
<reference evidence="3" key="1">
    <citation type="journal article" date="2019" name="Int. J. Syst. Evol. Microbiol.">
        <title>The Global Catalogue of Microorganisms (GCM) 10K type strain sequencing project: providing services to taxonomists for standard genome sequencing and annotation.</title>
        <authorList>
            <consortium name="The Broad Institute Genomics Platform"/>
            <consortium name="The Broad Institute Genome Sequencing Center for Infectious Disease"/>
            <person name="Wu L."/>
            <person name="Ma J."/>
        </authorList>
    </citation>
    <scope>NUCLEOTIDE SEQUENCE [LARGE SCALE GENOMIC DNA]</scope>
    <source>
        <strain evidence="3">CGMCC 1.18439</strain>
    </source>
</reference>
<evidence type="ECO:0000313" key="3">
    <source>
        <dbReference type="Proteomes" id="UP000632154"/>
    </source>
</evidence>
<evidence type="ECO:0000256" key="1">
    <source>
        <dbReference type="SAM" id="MobiDB-lite"/>
    </source>
</evidence>
<accession>A0ABQ3KBQ0</accession>
<sequence length="128" mass="13559">MTNDNEKTVVYSAQSAGLTQQEQADQAVPAETSAGDQVEYQPMAYADPGEVTEQFDHLATRDPEQMLSDMGSGQRADQDTGDLQPSGFSPEAAALAGGNEVTHHNLGGAVSRVEGGDYDLSDPSKQDR</sequence>
<comment type="caution">
    <text evidence="2">The sequence shown here is derived from an EMBL/GenBank/DDBJ whole genome shotgun (WGS) entry which is preliminary data.</text>
</comment>
<keyword evidence="3" id="KW-1185">Reference proteome</keyword>
<feature type="region of interest" description="Disordered" evidence="1">
    <location>
        <begin position="1"/>
        <end position="37"/>
    </location>
</feature>
<gene>
    <name evidence="2" type="ORF">GCM10017783_15120</name>
</gene>
<feature type="compositionally biased region" description="Polar residues" evidence="1">
    <location>
        <begin position="11"/>
        <end position="24"/>
    </location>
</feature>